<gene>
    <name evidence="11" type="ORF">PHYSODRAFT_320724</name>
</gene>
<name>G4YED9_PHYSP</name>
<feature type="domain" description="Glycosyl hydrolase family 81 C-terminal" evidence="10">
    <location>
        <begin position="118"/>
        <end position="352"/>
    </location>
</feature>
<protein>
    <recommendedName>
        <fullName evidence="3">glucan endo-1,3-beta-D-glucosidase</fullName>
        <ecNumber evidence="3">3.2.1.39</ecNumber>
    </recommendedName>
</protein>
<dbReference type="PROSITE" id="PS52008">
    <property type="entry name" value="GH81"/>
    <property type="match status" value="1"/>
</dbReference>
<dbReference type="GO" id="GO:0000272">
    <property type="term" value="P:polysaccharide catabolic process"/>
    <property type="evidence" value="ECO:0007669"/>
    <property type="project" value="UniProtKB-KW"/>
</dbReference>
<sequence length="427" mass="47748">MTPNPEKQSVFDETSGCILEGGDVEAQDADTYAYVWKTSGVCSGSSGLLHYAQIHHVDTLERSTAFEVEGVAAYSTTRGSMQALITTTASPMWRITDTADIPVSFYPSHVPSASDVEKYKIKENLVKDIGSKWKIAVGGSYYFNGKAAQKYASLCLMAADPSVAGTDPDSEINLDHCLTKLKSFLAPFVTNSWKYALKYDTVYGGILSSQGFVLNDVNADFGNTMYNDHHYHCGYWIVTAAIMNKLAPTWSGIAELNRIASFLVRDVANPSWRDPYFTKFRSFDWFRGHSYSDGVLSFADGKDQESSSEDMNFHYGMALFGQVAGDEELATIGRLMVKLNVRAIQTAYRRESRSACNKYAIHGIQMIPVSPVTEFMRTHEFVREEWDQVLSKIPDIVNDNLRNPWLSLLYVNYATVNKTLALKKLEK</sequence>
<evidence type="ECO:0000256" key="7">
    <source>
        <dbReference type="ARBA" id="ARBA00023316"/>
    </source>
</evidence>
<dbReference type="SMR" id="G4YED9"/>
<dbReference type="OMA" id="TRENRVW"/>
<keyword evidence="12" id="KW-1185">Reference proteome</keyword>
<organism evidence="11 12">
    <name type="scientific">Phytophthora sojae (strain P6497)</name>
    <name type="common">Soybean stem and root rot agent</name>
    <name type="synonym">Phytophthora megasperma f. sp. glycines</name>
    <dbReference type="NCBI Taxonomy" id="1094619"/>
    <lineage>
        <taxon>Eukaryota</taxon>
        <taxon>Sar</taxon>
        <taxon>Stramenopiles</taxon>
        <taxon>Oomycota</taxon>
        <taxon>Peronosporomycetes</taxon>
        <taxon>Peronosporales</taxon>
        <taxon>Peronosporaceae</taxon>
        <taxon>Phytophthora</taxon>
    </lineage>
</organism>
<dbReference type="InterPro" id="IPR040720">
    <property type="entry name" value="GH81_C"/>
</dbReference>
<dbReference type="AlphaFoldDB" id="G4YED9"/>
<dbReference type="RefSeq" id="XP_009514121.1">
    <property type="nucleotide sequence ID" value="XM_009515826.1"/>
</dbReference>
<dbReference type="GO" id="GO:0052861">
    <property type="term" value="F:endo-1,3(4)-beta-glucanase activity"/>
    <property type="evidence" value="ECO:0007669"/>
    <property type="project" value="InterPro"/>
</dbReference>
<feature type="domain" description="Glycosyl hydrolase family 81 N-terminal" evidence="9">
    <location>
        <begin position="4"/>
        <end position="88"/>
    </location>
</feature>
<evidence type="ECO:0000256" key="2">
    <source>
        <dbReference type="ARBA" id="ARBA00010730"/>
    </source>
</evidence>
<keyword evidence="6" id="KW-0326">Glycosidase</keyword>
<evidence type="ECO:0000256" key="4">
    <source>
        <dbReference type="ARBA" id="ARBA00022801"/>
    </source>
</evidence>
<evidence type="ECO:0000259" key="10">
    <source>
        <dbReference type="Pfam" id="PF17652"/>
    </source>
</evidence>
<dbReference type="EMBL" id="JH159151">
    <property type="protein sequence ID" value="EGZ26846.1"/>
    <property type="molecule type" value="Genomic_DNA"/>
</dbReference>
<dbReference type="InParanoid" id="G4YED9"/>
<dbReference type="GO" id="GO:0071555">
    <property type="term" value="P:cell wall organization"/>
    <property type="evidence" value="ECO:0007669"/>
    <property type="project" value="UniProtKB-KW"/>
</dbReference>
<evidence type="ECO:0000256" key="1">
    <source>
        <dbReference type="ARBA" id="ARBA00000382"/>
    </source>
</evidence>
<evidence type="ECO:0000313" key="11">
    <source>
        <dbReference type="EMBL" id="EGZ26846.1"/>
    </source>
</evidence>
<dbReference type="PANTHER" id="PTHR31983:SF0">
    <property type="entry name" value="GLUCAN ENDO-1,3-BETA-D-GLUCOSIDASE 2"/>
    <property type="match status" value="1"/>
</dbReference>
<comment type="similarity">
    <text evidence="2">Belongs to the glycosyl hydrolase 81 family.</text>
</comment>
<reference evidence="11 12" key="1">
    <citation type="journal article" date="2006" name="Science">
        <title>Phytophthora genome sequences uncover evolutionary origins and mechanisms of pathogenesis.</title>
        <authorList>
            <person name="Tyler B.M."/>
            <person name="Tripathy S."/>
            <person name="Zhang X."/>
            <person name="Dehal P."/>
            <person name="Jiang R.H."/>
            <person name="Aerts A."/>
            <person name="Arredondo F.D."/>
            <person name="Baxter L."/>
            <person name="Bensasson D."/>
            <person name="Beynon J.L."/>
            <person name="Chapman J."/>
            <person name="Damasceno C.M."/>
            <person name="Dorrance A.E."/>
            <person name="Dou D."/>
            <person name="Dickerman A.W."/>
            <person name="Dubchak I.L."/>
            <person name="Garbelotto M."/>
            <person name="Gijzen M."/>
            <person name="Gordon S.G."/>
            <person name="Govers F."/>
            <person name="Grunwald N.J."/>
            <person name="Huang W."/>
            <person name="Ivors K.L."/>
            <person name="Jones R.W."/>
            <person name="Kamoun S."/>
            <person name="Krampis K."/>
            <person name="Lamour K.H."/>
            <person name="Lee M.K."/>
            <person name="McDonald W.H."/>
            <person name="Medina M."/>
            <person name="Meijer H.J."/>
            <person name="Nordberg E.K."/>
            <person name="Maclean D.J."/>
            <person name="Ospina-Giraldo M.D."/>
            <person name="Morris P.F."/>
            <person name="Phuntumart V."/>
            <person name="Putnam N.H."/>
            <person name="Rash S."/>
            <person name="Rose J.K."/>
            <person name="Sakihama Y."/>
            <person name="Salamov A.A."/>
            <person name="Savidor A."/>
            <person name="Scheuring C.F."/>
            <person name="Smith B.M."/>
            <person name="Sobral B.W."/>
            <person name="Terry A."/>
            <person name="Torto-Alalibo T.A."/>
            <person name="Win J."/>
            <person name="Xu Z."/>
            <person name="Zhang H."/>
            <person name="Grigoriev I.V."/>
            <person name="Rokhsar D.S."/>
            <person name="Boore J.L."/>
        </authorList>
    </citation>
    <scope>NUCLEOTIDE SEQUENCE [LARGE SCALE GENOMIC DNA]</scope>
    <source>
        <strain evidence="11 12">P6497</strain>
    </source>
</reference>
<dbReference type="Pfam" id="PF17652">
    <property type="entry name" value="Glyco_hydro81C"/>
    <property type="match status" value="2"/>
</dbReference>
<dbReference type="Proteomes" id="UP000002640">
    <property type="component" value="Unassembled WGS sequence"/>
</dbReference>
<evidence type="ECO:0000256" key="6">
    <source>
        <dbReference type="ARBA" id="ARBA00023295"/>
    </source>
</evidence>
<keyword evidence="8" id="KW-0624">Polysaccharide degradation</keyword>
<comment type="catalytic activity">
    <reaction evidence="1">
        <text>Hydrolysis of (1-&gt;3)-beta-D-glucosidic linkages in (1-&gt;3)-beta-D-glucans.</text>
        <dbReference type="EC" id="3.2.1.39"/>
    </reaction>
</comment>
<dbReference type="Gene3D" id="1.10.287.1170">
    <property type="entry name" value="glycoside hydrolase family 81 endo-[beta] glucanase"/>
    <property type="match status" value="1"/>
</dbReference>
<dbReference type="EC" id="3.2.1.39" evidence="3"/>
<accession>G4YED9</accession>
<dbReference type="Pfam" id="PF03639">
    <property type="entry name" value="Glyco_hydro_81"/>
    <property type="match status" value="1"/>
</dbReference>
<dbReference type="KEGG" id="psoj:PHYSODRAFT_320724"/>
<evidence type="ECO:0000313" key="12">
    <source>
        <dbReference type="Proteomes" id="UP000002640"/>
    </source>
</evidence>
<keyword evidence="5" id="KW-0119">Carbohydrate metabolism</keyword>
<evidence type="ECO:0000256" key="8">
    <source>
        <dbReference type="ARBA" id="ARBA00023326"/>
    </source>
</evidence>
<dbReference type="InterPro" id="IPR005200">
    <property type="entry name" value="Endo-beta-glucanase"/>
</dbReference>
<keyword evidence="7" id="KW-0961">Cell wall biogenesis/degradation</keyword>
<dbReference type="PANTHER" id="PTHR31983">
    <property type="entry name" value="ENDO-1,3(4)-BETA-GLUCANASE 1"/>
    <property type="match status" value="1"/>
</dbReference>
<evidence type="ECO:0000259" key="9">
    <source>
        <dbReference type="Pfam" id="PF03639"/>
    </source>
</evidence>
<dbReference type="Gene3D" id="1.20.5.420">
    <property type="entry name" value="Immunoglobulin FC, subunit C"/>
    <property type="match status" value="1"/>
</dbReference>
<keyword evidence="4" id="KW-0378">Hydrolase</keyword>
<dbReference type="GeneID" id="20644515"/>
<evidence type="ECO:0000256" key="5">
    <source>
        <dbReference type="ARBA" id="ARBA00023277"/>
    </source>
</evidence>
<feature type="domain" description="Glycosyl hydrolase family 81 C-terminal" evidence="10">
    <location>
        <begin position="357"/>
        <end position="426"/>
    </location>
</feature>
<dbReference type="GO" id="GO:0042973">
    <property type="term" value="F:glucan endo-1,3-beta-D-glucosidase activity"/>
    <property type="evidence" value="ECO:0007669"/>
    <property type="project" value="UniProtKB-EC"/>
</dbReference>
<dbReference type="InterPro" id="IPR040451">
    <property type="entry name" value="GH81_N"/>
</dbReference>
<proteinExistence type="inferred from homology"/>
<evidence type="ECO:0000256" key="3">
    <source>
        <dbReference type="ARBA" id="ARBA00012780"/>
    </source>
</evidence>